<accession>A0A1S9V8D1</accession>
<dbReference type="RefSeq" id="WP_078179961.1">
    <property type="nucleotide sequence ID" value="NZ_MUAL01000007.1"/>
</dbReference>
<comment type="caution">
    <text evidence="2">The sequence shown here is derived from an EMBL/GenBank/DDBJ whole genome shotgun (WGS) entry which is preliminary data.</text>
</comment>
<evidence type="ECO:0008006" key="4">
    <source>
        <dbReference type="Google" id="ProtNLM"/>
    </source>
</evidence>
<keyword evidence="1" id="KW-1133">Transmembrane helix</keyword>
<feature type="transmembrane region" description="Helical" evidence="1">
    <location>
        <begin position="6"/>
        <end position="26"/>
    </location>
</feature>
<dbReference type="EMBL" id="MUAL01000007">
    <property type="protein sequence ID" value="OOR30271.1"/>
    <property type="molecule type" value="Genomic_DNA"/>
</dbReference>
<evidence type="ECO:0000313" key="2">
    <source>
        <dbReference type="EMBL" id="OOR30271.1"/>
    </source>
</evidence>
<name>A0A1S9V8D1_BACCE</name>
<dbReference type="AlphaFoldDB" id="A0A1S9V8D1"/>
<proteinExistence type="predicted"/>
<keyword evidence="1" id="KW-0472">Membrane</keyword>
<organism evidence="2 3">
    <name type="scientific">Bacillus cereus</name>
    <dbReference type="NCBI Taxonomy" id="1396"/>
    <lineage>
        <taxon>Bacteria</taxon>
        <taxon>Bacillati</taxon>
        <taxon>Bacillota</taxon>
        <taxon>Bacilli</taxon>
        <taxon>Bacillales</taxon>
        <taxon>Bacillaceae</taxon>
        <taxon>Bacillus</taxon>
        <taxon>Bacillus cereus group</taxon>
    </lineage>
</organism>
<evidence type="ECO:0000313" key="3">
    <source>
        <dbReference type="Proteomes" id="UP000191124"/>
    </source>
</evidence>
<sequence>MMEETTSLAIFAMVIAIGMLLLYVTYKPIKQWAWSDVKQNKKTHSNGSFGKITCTKYITESEQIVHADKSSYLSSTVASEVLGTNK</sequence>
<dbReference type="Proteomes" id="UP000191124">
    <property type="component" value="Unassembled WGS sequence"/>
</dbReference>
<protein>
    <recommendedName>
        <fullName evidence="4">Phage protein</fullName>
    </recommendedName>
</protein>
<reference evidence="2 3" key="1">
    <citation type="submission" date="2017-01" db="EMBL/GenBank/DDBJ databases">
        <title>Bacillus cereus isolates.</title>
        <authorList>
            <person name="Beno S.M."/>
        </authorList>
    </citation>
    <scope>NUCLEOTIDE SEQUENCE [LARGE SCALE GENOMIC DNA]</scope>
    <source>
        <strain evidence="2 3">FSL M7-1219</strain>
    </source>
</reference>
<gene>
    <name evidence="2" type="ORF">BW892_07010</name>
</gene>
<keyword evidence="1" id="KW-0812">Transmembrane</keyword>
<evidence type="ECO:0000256" key="1">
    <source>
        <dbReference type="SAM" id="Phobius"/>
    </source>
</evidence>